<dbReference type="PANTHER" id="PTHR12526:SF600">
    <property type="entry name" value="GLYCOSYL TRANSFERASE GROUP 1"/>
    <property type="match status" value="1"/>
</dbReference>
<dbReference type="Proteomes" id="UP000444318">
    <property type="component" value="Unassembled WGS sequence"/>
</dbReference>
<keyword evidence="1" id="KW-0808">Transferase</keyword>
<proteinExistence type="predicted"/>
<protein>
    <submittedName>
        <fullName evidence="1">Glycosyltransferase</fullName>
    </submittedName>
</protein>
<dbReference type="RefSeq" id="WP_152804201.1">
    <property type="nucleotide sequence ID" value="NZ_WHUF01000003.1"/>
</dbReference>
<gene>
    <name evidence="1" type="ORF">GEV01_10810</name>
</gene>
<reference evidence="1 2" key="1">
    <citation type="submission" date="2019-10" db="EMBL/GenBank/DDBJ databases">
        <title>Two novel species isolated from a subtropical stream in China.</title>
        <authorList>
            <person name="Lu H."/>
        </authorList>
    </citation>
    <scope>NUCLEOTIDE SEQUENCE [LARGE SCALE GENOMIC DNA]</scope>
    <source>
        <strain evidence="1 2">FT103W</strain>
    </source>
</reference>
<evidence type="ECO:0000313" key="1">
    <source>
        <dbReference type="EMBL" id="MQA19997.1"/>
    </source>
</evidence>
<organism evidence="1 2">
    <name type="scientific">Rugamonas rivuli</name>
    <dbReference type="NCBI Taxonomy" id="2743358"/>
    <lineage>
        <taxon>Bacteria</taxon>
        <taxon>Pseudomonadati</taxon>
        <taxon>Pseudomonadota</taxon>
        <taxon>Betaproteobacteria</taxon>
        <taxon>Burkholderiales</taxon>
        <taxon>Oxalobacteraceae</taxon>
        <taxon>Telluria group</taxon>
        <taxon>Rugamonas</taxon>
    </lineage>
</organism>
<dbReference type="SUPFAM" id="SSF53756">
    <property type="entry name" value="UDP-Glycosyltransferase/glycogen phosphorylase"/>
    <property type="match status" value="1"/>
</dbReference>
<dbReference type="Gene3D" id="3.40.50.2000">
    <property type="entry name" value="Glycogen Phosphorylase B"/>
    <property type="match status" value="2"/>
</dbReference>
<dbReference type="Pfam" id="PF13692">
    <property type="entry name" value="Glyco_trans_1_4"/>
    <property type="match status" value="1"/>
</dbReference>
<sequence>MTSEAQQKECLALVFLPGRELSRFPDQMARFDFLRRHYRVSTVLSSAGTGVAGSRRTDIIAQRNPLLFSLQAAWKLLWARRDYDFIYVIGLPAVTTFAFYRPACPIVAYAPTHFEQSYGPERRRPFKLSAWLKLSTFLRGLARVDSVMAISRQLAALYTGRTPRVSLIPMGVDLGLYRASAPAVSADGRLHIVYPGSGGEGRGLDLVVACARRLVAEGVPATFHLVGCEDPVLERALAAEPALAQAIRVYAPMPYAEVVRLYGQMQAGVSLLAGNPFYSASPPQKIFEYMAAGLPVLCNDLVTHTDYVGDNAVVVDWSADALFDGVRRLHAQYPAYLAAAAAQRARLDDYAHTTVERRFVDELEIDLH</sequence>
<comment type="caution">
    <text evidence="1">The sequence shown here is derived from an EMBL/GenBank/DDBJ whole genome shotgun (WGS) entry which is preliminary data.</text>
</comment>
<dbReference type="PANTHER" id="PTHR12526">
    <property type="entry name" value="GLYCOSYLTRANSFERASE"/>
    <property type="match status" value="1"/>
</dbReference>
<dbReference type="GO" id="GO:0016757">
    <property type="term" value="F:glycosyltransferase activity"/>
    <property type="evidence" value="ECO:0007669"/>
    <property type="project" value="TreeGrafter"/>
</dbReference>
<evidence type="ECO:0000313" key="2">
    <source>
        <dbReference type="Proteomes" id="UP000444318"/>
    </source>
</evidence>
<accession>A0A843SH75</accession>
<dbReference type="EMBL" id="WHUF01000003">
    <property type="protein sequence ID" value="MQA19997.1"/>
    <property type="molecule type" value="Genomic_DNA"/>
</dbReference>
<name>A0A843SH75_9BURK</name>
<dbReference type="AlphaFoldDB" id="A0A843SH75"/>
<keyword evidence="2" id="KW-1185">Reference proteome</keyword>